<sequence length="17" mass="1780">MILALKNTIPQGKQGPA</sequence>
<comment type="caution">
    <text evidence="1">The sequence shown here is derived from an EMBL/GenBank/DDBJ whole genome shotgun (WGS) entry which is preliminary data.</text>
</comment>
<protein>
    <submittedName>
        <fullName evidence="1">Uncharacterized protein</fullName>
    </submittedName>
</protein>
<evidence type="ECO:0000313" key="2">
    <source>
        <dbReference type="Proteomes" id="UP000708208"/>
    </source>
</evidence>
<dbReference type="EMBL" id="CAJVCH010570498">
    <property type="protein sequence ID" value="CAG7835056.1"/>
    <property type="molecule type" value="Genomic_DNA"/>
</dbReference>
<feature type="non-terminal residue" evidence="1">
    <location>
        <position position="1"/>
    </location>
</feature>
<name>A0A8J2M8M3_9HEXA</name>
<proteinExistence type="predicted"/>
<gene>
    <name evidence="1" type="ORF">AFUS01_LOCUS44482</name>
</gene>
<organism evidence="1 2">
    <name type="scientific">Allacma fusca</name>
    <dbReference type="NCBI Taxonomy" id="39272"/>
    <lineage>
        <taxon>Eukaryota</taxon>
        <taxon>Metazoa</taxon>
        <taxon>Ecdysozoa</taxon>
        <taxon>Arthropoda</taxon>
        <taxon>Hexapoda</taxon>
        <taxon>Collembola</taxon>
        <taxon>Symphypleona</taxon>
        <taxon>Sminthuridae</taxon>
        <taxon>Allacma</taxon>
    </lineage>
</organism>
<reference evidence="1" key="1">
    <citation type="submission" date="2021-06" db="EMBL/GenBank/DDBJ databases">
        <authorList>
            <person name="Hodson N. C."/>
            <person name="Mongue J. A."/>
            <person name="Jaron S. K."/>
        </authorList>
    </citation>
    <scope>NUCLEOTIDE SEQUENCE</scope>
</reference>
<dbReference type="AlphaFoldDB" id="A0A8J2M8M3"/>
<evidence type="ECO:0000313" key="1">
    <source>
        <dbReference type="EMBL" id="CAG7835056.1"/>
    </source>
</evidence>
<keyword evidence="2" id="KW-1185">Reference proteome</keyword>
<dbReference type="Proteomes" id="UP000708208">
    <property type="component" value="Unassembled WGS sequence"/>
</dbReference>
<accession>A0A8J2M8M3</accession>